<keyword evidence="3" id="KW-1185">Reference proteome</keyword>
<keyword evidence="1" id="KW-1133">Transmembrane helix</keyword>
<dbReference type="Proteomes" id="UP000289738">
    <property type="component" value="Chromosome B08"/>
</dbReference>
<protein>
    <submittedName>
        <fullName evidence="2">Uncharacterized protein</fullName>
    </submittedName>
</protein>
<name>A0A444Y315_ARAHY</name>
<sequence length="58" mass="6640">MSLGSLVHKLSEVNLDWFGWVKLIHCIFNLISLSLQIGQVLVAILIYWSHSSKLPMFI</sequence>
<dbReference type="EMBL" id="SDMP01000018">
    <property type="protein sequence ID" value="RYQ96341.1"/>
    <property type="molecule type" value="Genomic_DNA"/>
</dbReference>
<keyword evidence="1" id="KW-0472">Membrane</keyword>
<evidence type="ECO:0000313" key="2">
    <source>
        <dbReference type="EMBL" id="RYQ96341.1"/>
    </source>
</evidence>
<organism evidence="2 3">
    <name type="scientific">Arachis hypogaea</name>
    <name type="common">Peanut</name>
    <dbReference type="NCBI Taxonomy" id="3818"/>
    <lineage>
        <taxon>Eukaryota</taxon>
        <taxon>Viridiplantae</taxon>
        <taxon>Streptophyta</taxon>
        <taxon>Embryophyta</taxon>
        <taxon>Tracheophyta</taxon>
        <taxon>Spermatophyta</taxon>
        <taxon>Magnoliopsida</taxon>
        <taxon>eudicotyledons</taxon>
        <taxon>Gunneridae</taxon>
        <taxon>Pentapetalae</taxon>
        <taxon>rosids</taxon>
        <taxon>fabids</taxon>
        <taxon>Fabales</taxon>
        <taxon>Fabaceae</taxon>
        <taxon>Papilionoideae</taxon>
        <taxon>50 kb inversion clade</taxon>
        <taxon>dalbergioids sensu lato</taxon>
        <taxon>Dalbergieae</taxon>
        <taxon>Pterocarpus clade</taxon>
        <taxon>Arachis</taxon>
    </lineage>
</organism>
<proteinExistence type="predicted"/>
<feature type="transmembrane region" description="Helical" evidence="1">
    <location>
        <begin position="20"/>
        <end position="48"/>
    </location>
</feature>
<evidence type="ECO:0000313" key="3">
    <source>
        <dbReference type="Proteomes" id="UP000289738"/>
    </source>
</evidence>
<gene>
    <name evidence="2" type="ORF">Ahy_B08g092065</name>
</gene>
<reference evidence="2 3" key="1">
    <citation type="submission" date="2019-01" db="EMBL/GenBank/DDBJ databases">
        <title>Sequencing of cultivated peanut Arachis hypogaea provides insights into genome evolution and oil improvement.</title>
        <authorList>
            <person name="Chen X."/>
        </authorList>
    </citation>
    <scope>NUCLEOTIDE SEQUENCE [LARGE SCALE GENOMIC DNA]</scope>
    <source>
        <strain evidence="3">cv. Fuhuasheng</strain>
        <tissue evidence="2">Leaves</tissue>
    </source>
</reference>
<evidence type="ECO:0000256" key="1">
    <source>
        <dbReference type="SAM" id="Phobius"/>
    </source>
</evidence>
<dbReference type="AlphaFoldDB" id="A0A444Y315"/>
<comment type="caution">
    <text evidence="2">The sequence shown here is derived from an EMBL/GenBank/DDBJ whole genome shotgun (WGS) entry which is preliminary data.</text>
</comment>
<keyword evidence="1" id="KW-0812">Transmembrane</keyword>
<accession>A0A444Y315</accession>